<dbReference type="STRING" id="153721.MYP_2884"/>
<reference evidence="1 2" key="1">
    <citation type="submission" date="2014-09" db="EMBL/GenBank/DDBJ databases">
        <title>Sporocytophaga myxococcoides PG-01 genome sequencing.</title>
        <authorList>
            <person name="Liu L."/>
            <person name="Gao P.J."/>
            <person name="Chen G.J."/>
            <person name="Wang L.S."/>
        </authorList>
    </citation>
    <scope>NUCLEOTIDE SEQUENCE [LARGE SCALE GENOMIC DNA]</scope>
    <source>
        <strain evidence="1 2">PG-01</strain>
    </source>
</reference>
<gene>
    <name evidence="1" type="ORF">MYP_2884</name>
</gene>
<evidence type="ECO:0000313" key="1">
    <source>
        <dbReference type="EMBL" id="GAL85655.1"/>
    </source>
</evidence>
<dbReference type="Proteomes" id="UP000030185">
    <property type="component" value="Unassembled WGS sequence"/>
</dbReference>
<dbReference type="AlphaFoldDB" id="A0A098LFA8"/>
<sequence length="161" mass="18161">MTYILLAGVVVVWGLIFVRIYSSLFSDSKEITSSKPVIKGNQNIFKKDTFVLVAKYRDPFLGGMHNPSSYVALKDPGKKNNIKPVVVKTKEPEVQIDWTVISYIGLIKNTGSNKHVSLMNINGNEYLMEEGVEKEGVKLMRNCKDSVKVVFCGKEKFIKRN</sequence>
<name>A0A098LFA8_9BACT</name>
<comment type="caution">
    <text evidence="1">The sequence shown here is derived from an EMBL/GenBank/DDBJ whole genome shotgun (WGS) entry which is preliminary data.</text>
</comment>
<accession>A0A098LFA8</accession>
<dbReference type="eggNOG" id="ENOG5033A26">
    <property type="taxonomic scope" value="Bacteria"/>
</dbReference>
<dbReference type="EMBL" id="BBLT01000005">
    <property type="protein sequence ID" value="GAL85655.1"/>
    <property type="molecule type" value="Genomic_DNA"/>
</dbReference>
<evidence type="ECO:0000313" key="2">
    <source>
        <dbReference type="Proteomes" id="UP000030185"/>
    </source>
</evidence>
<protein>
    <submittedName>
        <fullName evidence="1">Uncharacterized protein</fullName>
    </submittedName>
</protein>
<proteinExistence type="predicted"/>
<keyword evidence="2" id="KW-1185">Reference proteome</keyword>
<organism evidence="1 2">
    <name type="scientific">Sporocytophaga myxococcoides</name>
    <dbReference type="NCBI Taxonomy" id="153721"/>
    <lineage>
        <taxon>Bacteria</taxon>
        <taxon>Pseudomonadati</taxon>
        <taxon>Bacteroidota</taxon>
        <taxon>Cytophagia</taxon>
        <taxon>Cytophagales</taxon>
        <taxon>Cytophagaceae</taxon>
        <taxon>Sporocytophaga</taxon>
    </lineage>
</organism>